<proteinExistence type="predicted"/>
<name>V8PCM3_OPHHA</name>
<feature type="non-terminal residue" evidence="2">
    <location>
        <position position="1"/>
    </location>
</feature>
<sequence>MASKADSLCVFLTGFLFLPQNRADAKWGRFQERTAGGGHTRRFLARSSSDYLPAATQRLPAGQVKDYLYSVREELSSPSFSHTRYPLLTEVQYCRLLLLPAGCLQFDSLNLTRLKVDSASPLSKVSIVRSTTITLNPSTEMDVSLVYKGFIHPLVSSSGPAEDISIWARIQRLFVVAKLARAPGALELSEPTAGGLLWFGRESDLLFVILTDPTANICNTRSSSSFYLQQSCEVGWLRERNWPKVTQLAFMFNAGLELIVSCLLVIGPSPHLADFQAKVAPELPSPVLIGPKSPSRLSCLGRTRTPNPLVSSPGPRSLDQTVSRKEKVGSWAVQQEKEKRLLQRPGAERLFPSTERGNKYAVLVEGHLNNSGTGQTSELTLTWDRTGVPGGSVSIPAVAWHEPL</sequence>
<evidence type="ECO:0000256" key="1">
    <source>
        <dbReference type="SAM" id="MobiDB-lite"/>
    </source>
</evidence>
<keyword evidence="3" id="KW-1185">Reference proteome</keyword>
<dbReference type="OrthoDB" id="263283at2759"/>
<accession>V8PCM3</accession>
<dbReference type="AlphaFoldDB" id="V8PCM3"/>
<organism evidence="2 3">
    <name type="scientific">Ophiophagus hannah</name>
    <name type="common">King cobra</name>
    <name type="synonym">Naja hannah</name>
    <dbReference type="NCBI Taxonomy" id="8665"/>
    <lineage>
        <taxon>Eukaryota</taxon>
        <taxon>Metazoa</taxon>
        <taxon>Chordata</taxon>
        <taxon>Craniata</taxon>
        <taxon>Vertebrata</taxon>
        <taxon>Euteleostomi</taxon>
        <taxon>Lepidosauria</taxon>
        <taxon>Squamata</taxon>
        <taxon>Bifurcata</taxon>
        <taxon>Unidentata</taxon>
        <taxon>Episquamata</taxon>
        <taxon>Toxicofera</taxon>
        <taxon>Serpentes</taxon>
        <taxon>Colubroidea</taxon>
        <taxon>Elapidae</taxon>
        <taxon>Elapinae</taxon>
        <taxon>Ophiophagus</taxon>
    </lineage>
</organism>
<reference evidence="2 3" key="1">
    <citation type="journal article" date="2013" name="Proc. Natl. Acad. Sci. U.S.A.">
        <title>The king cobra genome reveals dynamic gene evolution and adaptation in the snake venom system.</title>
        <authorList>
            <person name="Vonk F.J."/>
            <person name="Casewell N.R."/>
            <person name="Henkel C.V."/>
            <person name="Heimberg A.M."/>
            <person name="Jansen H.J."/>
            <person name="McCleary R.J."/>
            <person name="Kerkkamp H.M."/>
            <person name="Vos R.A."/>
            <person name="Guerreiro I."/>
            <person name="Calvete J.J."/>
            <person name="Wuster W."/>
            <person name="Woods A.E."/>
            <person name="Logan J.M."/>
            <person name="Harrison R.A."/>
            <person name="Castoe T.A."/>
            <person name="de Koning A.P."/>
            <person name="Pollock D.D."/>
            <person name="Yandell M."/>
            <person name="Calderon D."/>
            <person name="Renjifo C."/>
            <person name="Currier R.B."/>
            <person name="Salgado D."/>
            <person name="Pla D."/>
            <person name="Sanz L."/>
            <person name="Hyder A.S."/>
            <person name="Ribeiro J.M."/>
            <person name="Arntzen J.W."/>
            <person name="van den Thillart G.E."/>
            <person name="Boetzer M."/>
            <person name="Pirovano W."/>
            <person name="Dirks R.P."/>
            <person name="Spaink H.P."/>
            <person name="Duboule D."/>
            <person name="McGlinn E."/>
            <person name="Kini R.M."/>
            <person name="Richardson M.K."/>
        </authorList>
    </citation>
    <scope>NUCLEOTIDE SEQUENCE</scope>
    <source>
        <tissue evidence="2">Blood</tissue>
    </source>
</reference>
<feature type="region of interest" description="Disordered" evidence="1">
    <location>
        <begin position="302"/>
        <end position="330"/>
    </location>
</feature>
<dbReference type="EMBL" id="AZIM01000319">
    <property type="protein sequence ID" value="ETE71721.1"/>
    <property type="molecule type" value="Genomic_DNA"/>
</dbReference>
<evidence type="ECO:0000313" key="2">
    <source>
        <dbReference type="EMBL" id="ETE71721.1"/>
    </source>
</evidence>
<protein>
    <submittedName>
        <fullName evidence="2">Multiple epidermal growth factor-like domains protein 8</fullName>
    </submittedName>
</protein>
<comment type="caution">
    <text evidence="2">The sequence shown here is derived from an EMBL/GenBank/DDBJ whole genome shotgun (WGS) entry which is preliminary data.</text>
</comment>
<evidence type="ECO:0000313" key="3">
    <source>
        <dbReference type="Proteomes" id="UP000018936"/>
    </source>
</evidence>
<dbReference type="Proteomes" id="UP000018936">
    <property type="component" value="Unassembled WGS sequence"/>
</dbReference>
<gene>
    <name evidence="2" type="primary">Megf8</name>
    <name evidence="2" type="ORF">L345_02448</name>
</gene>